<evidence type="ECO:0000256" key="2">
    <source>
        <dbReference type="ARBA" id="ARBA00007532"/>
    </source>
</evidence>
<dbReference type="InterPro" id="IPR004099">
    <property type="entry name" value="Pyr_nucl-diS_OxRdtase_dimer"/>
</dbReference>
<dbReference type="InterPro" id="IPR050151">
    <property type="entry name" value="Class-I_Pyr_Nuc-Dis_Oxidored"/>
</dbReference>
<dbReference type="PANTHER" id="PTHR22912:SF217">
    <property type="entry name" value="DIHYDROLIPOYL DEHYDROGENASE"/>
    <property type="match status" value="1"/>
</dbReference>
<keyword evidence="5" id="KW-0963">Cytoplasm</keyword>
<keyword evidence="20" id="KW-1185">Reference proteome</keyword>
<dbReference type="Pfam" id="PF07992">
    <property type="entry name" value="Pyr_redox_2"/>
    <property type="match status" value="1"/>
</dbReference>
<feature type="binding site" evidence="14">
    <location>
        <begin position="311"/>
        <end position="314"/>
    </location>
    <ligand>
        <name>FAD</name>
        <dbReference type="ChEBI" id="CHEBI:57692"/>
    </ligand>
</feature>
<keyword evidence="11 16" id="KW-0676">Redox-active center</keyword>
<dbReference type="OrthoDB" id="9807946at2"/>
<keyword evidence="9 14" id="KW-0520">NAD</keyword>
<evidence type="ECO:0000256" key="12">
    <source>
        <dbReference type="ARBA" id="ARBA00049187"/>
    </source>
</evidence>
<dbReference type="SUPFAM" id="SSF55424">
    <property type="entry name" value="FAD/NAD-linked reductases, dimerisation (C-terminal) domain"/>
    <property type="match status" value="1"/>
</dbReference>
<gene>
    <name evidence="19" type="primary">lpdA</name>
    <name evidence="19" type="ORF">D3Z33_00755</name>
</gene>
<dbReference type="PRINTS" id="PR00368">
    <property type="entry name" value="FADPNR"/>
</dbReference>
<evidence type="ECO:0000256" key="16">
    <source>
        <dbReference type="RuleBase" id="RU003692"/>
    </source>
</evidence>
<dbReference type="GO" id="GO:0004148">
    <property type="term" value="F:dihydrolipoyl dehydrogenase (NADH) activity"/>
    <property type="evidence" value="ECO:0007669"/>
    <property type="project" value="UniProtKB-EC"/>
</dbReference>
<evidence type="ECO:0000256" key="5">
    <source>
        <dbReference type="ARBA" id="ARBA00022490"/>
    </source>
</evidence>
<comment type="miscellaneous">
    <text evidence="16">The active site is a redox-active disulfide bond.</text>
</comment>
<dbReference type="EC" id="1.8.1.4" evidence="3 16"/>
<proteinExistence type="inferred from homology"/>
<dbReference type="Pfam" id="PF02852">
    <property type="entry name" value="Pyr_redox_dim"/>
    <property type="match status" value="1"/>
</dbReference>
<comment type="similarity">
    <text evidence="2 16">Belongs to the class-I pyridine nucleotide-disulfide oxidoreductase family.</text>
</comment>
<reference evidence="19 20" key="1">
    <citation type="submission" date="2018-08" db="EMBL/GenBank/DDBJ databases">
        <title>Murine metabolic-syndrome-specific gut microbial biobank.</title>
        <authorList>
            <person name="Liu C."/>
        </authorList>
    </citation>
    <scope>NUCLEOTIDE SEQUENCE [LARGE SCALE GENOMIC DNA]</scope>
    <source>
        <strain evidence="19 20">583</strain>
    </source>
</reference>
<dbReference type="InterPro" id="IPR016156">
    <property type="entry name" value="FAD/NAD-linked_Rdtase_dimer_sf"/>
</dbReference>
<evidence type="ECO:0000256" key="6">
    <source>
        <dbReference type="ARBA" id="ARBA00022630"/>
    </source>
</evidence>
<dbReference type="EMBL" id="QXXA01000001">
    <property type="protein sequence ID" value="NBI05383.1"/>
    <property type="molecule type" value="Genomic_DNA"/>
</dbReference>
<comment type="cofactor">
    <cofactor evidence="14 16">
        <name>FAD</name>
        <dbReference type="ChEBI" id="CHEBI:57692"/>
    </cofactor>
    <text evidence="14 16">Binds 1 FAD per subunit.</text>
</comment>
<evidence type="ECO:0000256" key="10">
    <source>
        <dbReference type="ARBA" id="ARBA00023157"/>
    </source>
</evidence>
<dbReference type="SUPFAM" id="SSF51905">
    <property type="entry name" value="FAD/NAD(P)-binding domain"/>
    <property type="match status" value="1"/>
</dbReference>
<protein>
    <recommendedName>
        <fullName evidence="4 16">Dihydrolipoyl dehydrogenase</fullName>
        <ecNumber evidence="3 16">1.8.1.4</ecNumber>
    </recommendedName>
</protein>
<evidence type="ECO:0000256" key="3">
    <source>
        <dbReference type="ARBA" id="ARBA00012608"/>
    </source>
</evidence>
<comment type="subcellular location">
    <subcellularLocation>
        <location evidence="1">Cytoplasm</location>
    </subcellularLocation>
</comment>
<dbReference type="RefSeq" id="WP_160195893.1">
    <property type="nucleotide sequence ID" value="NZ_QXXA01000001.1"/>
</dbReference>
<keyword evidence="14" id="KW-0547">Nucleotide-binding</keyword>
<feature type="domain" description="FAD/NAD(P)-binding" evidence="18">
    <location>
        <begin position="4"/>
        <end position="320"/>
    </location>
</feature>
<evidence type="ECO:0000256" key="4">
    <source>
        <dbReference type="ARBA" id="ARBA00016961"/>
    </source>
</evidence>
<dbReference type="InterPro" id="IPR001100">
    <property type="entry name" value="Pyr_nuc-diS_OxRdtase"/>
</dbReference>
<feature type="binding site" evidence="14">
    <location>
        <begin position="181"/>
        <end position="188"/>
    </location>
    <ligand>
        <name>NAD(+)</name>
        <dbReference type="ChEBI" id="CHEBI:57540"/>
    </ligand>
</feature>
<evidence type="ECO:0000313" key="19">
    <source>
        <dbReference type="EMBL" id="NBI05383.1"/>
    </source>
</evidence>
<dbReference type="FunFam" id="3.30.390.30:FF:000001">
    <property type="entry name" value="Dihydrolipoyl dehydrogenase"/>
    <property type="match status" value="1"/>
</dbReference>
<dbReference type="AlphaFoldDB" id="A0A845QYC0"/>
<evidence type="ECO:0000256" key="8">
    <source>
        <dbReference type="ARBA" id="ARBA00023002"/>
    </source>
</evidence>
<dbReference type="GO" id="GO:0006103">
    <property type="term" value="P:2-oxoglutarate metabolic process"/>
    <property type="evidence" value="ECO:0007669"/>
    <property type="project" value="TreeGrafter"/>
</dbReference>
<dbReference type="Proteomes" id="UP000467132">
    <property type="component" value="Unassembled WGS sequence"/>
</dbReference>
<dbReference type="PROSITE" id="PS00076">
    <property type="entry name" value="PYRIDINE_REDOX_1"/>
    <property type="match status" value="1"/>
</dbReference>
<organism evidence="19 20">
    <name type="scientific">Senegalia massiliensis</name>
    <dbReference type="NCBI Taxonomy" id="1720316"/>
    <lineage>
        <taxon>Bacteria</taxon>
        <taxon>Bacillati</taxon>
        <taxon>Bacillota</taxon>
        <taxon>Clostridia</taxon>
        <taxon>Eubacteriales</taxon>
        <taxon>Clostridiaceae</taxon>
        <taxon>Senegalia</taxon>
    </lineage>
</organism>
<dbReference type="Gene3D" id="3.50.50.60">
    <property type="entry name" value="FAD/NAD(P)-binding domain"/>
    <property type="match status" value="2"/>
</dbReference>
<dbReference type="InterPro" id="IPR036188">
    <property type="entry name" value="FAD/NAD-bd_sf"/>
</dbReference>
<feature type="binding site" evidence="14">
    <location>
        <position position="305"/>
    </location>
    <ligand>
        <name>NAD(+)</name>
        <dbReference type="ChEBI" id="CHEBI:57540"/>
    </ligand>
</feature>
<evidence type="ECO:0000259" key="17">
    <source>
        <dbReference type="Pfam" id="PF02852"/>
    </source>
</evidence>
<accession>A0A845QYC0</accession>
<dbReference type="PIRSF" id="PIRSF000350">
    <property type="entry name" value="Mercury_reductase_MerA"/>
    <property type="match status" value="1"/>
</dbReference>
<keyword evidence="6 16" id="KW-0285">Flavoprotein</keyword>
<feature type="binding site" evidence="14">
    <location>
        <position position="50"/>
    </location>
    <ligand>
        <name>FAD</name>
        <dbReference type="ChEBI" id="CHEBI:57692"/>
    </ligand>
</feature>
<feature type="disulfide bond" description="Redox-active" evidence="15">
    <location>
        <begin position="41"/>
        <end position="46"/>
    </location>
</feature>
<evidence type="ECO:0000256" key="15">
    <source>
        <dbReference type="PIRSR" id="PIRSR000350-4"/>
    </source>
</evidence>
<keyword evidence="10" id="KW-1015">Disulfide bond</keyword>
<sequence>MTNYDISVIGGGPGGYVAAIKAAQMGAKTAIIEDGNIGGVCLNWGCIPTKTLLKSAKVYKYMMNSEKYGIDLENKSNVKINWENMKDRKNKVVSQLTGGVETLLKKNSVDIYNGFANIIDKNTIEVNNEKINTKNIIIATGSSPRLPDIPGFKESMEKGYIVTSKGVIDLDNLPKKLLILGGGVISVEFATLYNALGTEVTILHRSEKILRSLDDDISKKMNRILKKDGVKIVYNCDIQKIEDNKIMTIVKGKEKVFEGDKILTSIGRVPNLKGLENIDIKKYKKGIITDEYMRTNIDNIYAIGDVNGKYMLAHVASAEGISAVENILGEKSTINYNTVPSCIYSFPEIGVSGLTEKEAKEKGYDVITSTFPLAANGKALAEGETDGFIKIVSDDKYKEILGVHILAPTATDMIAEAVTTMELEGTAYELAKAIHPHPTLSETVMEAAHGIIDKPIHIFR</sequence>
<dbReference type="Gene3D" id="3.30.390.30">
    <property type="match status" value="1"/>
</dbReference>
<dbReference type="PANTHER" id="PTHR22912">
    <property type="entry name" value="DISULFIDE OXIDOREDUCTASE"/>
    <property type="match status" value="1"/>
</dbReference>
<keyword evidence="8 16" id="KW-0560">Oxidoreductase</keyword>
<comment type="caution">
    <text evidence="19">The sequence shown here is derived from an EMBL/GenBank/DDBJ whole genome shotgun (WGS) entry which is preliminary data.</text>
</comment>
<keyword evidence="7 14" id="KW-0274">FAD</keyword>
<comment type="catalytic activity">
    <reaction evidence="12 16">
        <text>N(6)-[(R)-dihydrolipoyl]-L-lysyl-[protein] + NAD(+) = N(6)-[(R)-lipoyl]-L-lysyl-[protein] + NADH + H(+)</text>
        <dbReference type="Rhea" id="RHEA:15045"/>
        <dbReference type="Rhea" id="RHEA-COMP:10474"/>
        <dbReference type="Rhea" id="RHEA-COMP:10475"/>
        <dbReference type="ChEBI" id="CHEBI:15378"/>
        <dbReference type="ChEBI" id="CHEBI:57540"/>
        <dbReference type="ChEBI" id="CHEBI:57945"/>
        <dbReference type="ChEBI" id="CHEBI:83099"/>
        <dbReference type="ChEBI" id="CHEBI:83100"/>
        <dbReference type="EC" id="1.8.1.4"/>
    </reaction>
</comment>
<feature type="active site" description="Proton acceptor" evidence="13">
    <location>
        <position position="437"/>
    </location>
</feature>
<dbReference type="PRINTS" id="PR00411">
    <property type="entry name" value="PNDRDTASEI"/>
</dbReference>
<name>A0A845QYC0_9CLOT</name>
<evidence type="ECO:0000256" key="1">
    <source>
        <dbReference type="ARBA" id="ARBA00004496"/>
    </source>
</evidence>
<dbReference type="GO" id="GO:0050660">
    <property type="term" value="F:flavin adenine dinucleotide binding"/>
    <property type="evidence" value="ECO:0007669"/>
    <property type="project" value="InterPro"/>
</dbReference>
<dbReference type="GO" id="GO:0005737">
    <property type="term" value="C:cytoplasm"/>
    <property type="evidence" value="ECO:0007669"/>
    <property type="project" value="UniProtKB-SubCell"/>
</dbReference>
<feature type="binding site" evidence="14">
    <location>
        <begin position="140"/>
        <end position="142"/>
    </location>
    <ligand>
        <name>FAD</name>
        <dbReference type="ChEBI" id="CHEBI:57692"/>
    </ligand>
</feature>
<evidence type="ECO:0000256" key="9">
    <source>
        <dbReference type="ARBA" id="ARBA00023027"/>
    </source>
</evidence>
<feature type="binding site" evidence="14">
    <location>
        <position position="267"/>
    </location>
    <ligand>
        <name>NAD(+)</name>
        <dbReference type="ChEBI" id="CHEBI:57540"/>
    </ligand>
</feature>
<dbReference type="InterPro" id="IPR006258">
    <property type="entry name" value="Lipoamide_DH"/>
</dbReference>
<evidence type="ECO:0000256" key="14">
    <source>
        <dbReference type="PIRSR" id="PIRSR000350-3"/>
    </source>
</evidence>
<dbReference type="NCBIfam" id="TIGR01350">
    <property type="entry name" value="lipoamide_DH"/>
    <property type="match status" value="1"/>
</dbReference>
<feature type="domain" description="Pyridine nucleotide-disulphide oxidoreductase dimerisation" evidence="17">
    <location>
        <begin position="339"/>
        <end position="448"/>
    </location>
</feature>
<dbReference type="InterPro" id="IPR023753">
    <property type="entry name" value="FAD/NAD-binding_dom"/>
</dbReference>
<evidence type="ECO:0000256" key="11">
    <source>
        <dbReference type="ARBA" id="ARBA00023284"/>
    </source>
</evidence>
<evidence type="ECO:0000256" key="7">
    <source>
        <dbReference type="ARBA" id="ARBA00022827"/>
    </source>
</evidence>
<dbReference type="InterPro" id="IPR012999">
    <property type="entry name" value="Pyr_OxRdtase_I_AS"/>
</dbReference>
<evidence type="ECO:0000259" key="18">
    <source>
        <dbReference type="Pfam" id="PF07992"/>
    </source>
</evidence>
<evidence type="ECO:0000256" key="13">
    <source>
        <dbReference type="PIRSR" id="PIRSR000350-2"/>
    </source>
</evidence>
<evidence type="ECO:0000313" key="20">
    <source>
        <dbReference type="Proteomes" id="UP000467132"/>
    </source>
</evidence>